<evidence type="ECO:0000313" key="2">
    <source>
        <dbReference type="Proteomes" id="UP001501319"/>
    </source>
</evidence>
<reference evidence="1 2" key="1">
    <citation type="journal article" date="2019" name="Int. J. Syst. Evol. Microbiol.">
        <title>The Global Catalogue of Microorganisms (GCM) 10K type strain sequencing project: providing services to taxonomists for standard genome sequencing and annotation.</title>
        <authorList>
            <consortium name="The Broad Institute Genomics Platform"/>
            <consortium name="The Broad Institute Genome Sequencing Center for Infectious Disease"/>
            <person name="Wu L."/>
            <person name="Ma J."/>
        </authorList>
    </citation>
    <scope>NUCLEOTIDE SEQUENCE [LARGE SCALE GENOMIC DNA]</scope>
    <source>
        <strain evidence="1 2">JCM 14306</strain>
    </source>
</reference>
<dbReference type="RefSeq" id="WP_344113177.1">
    <property type="nucleotide sequence ID" value="NZ_BAAANE010000007.1"/>
</dbReference>
<proteinExistence type="predicted"/>
<name>A0ABN2FFQ4_9ACTN</name>
<dbReference type="Proteomes" id="UP001501319">
    <property type="component" value="Unassembled WGS sequence"/>
</dbReference>
<comment type="caution">
    <text evidence="1">The sequence shown here is derived from an EMBL/GenBank/DDBJ whole genome shotgun (WGS) entry which is preliminary data.</text>
</comment>
<organism evidence="1 2">
    <name type="scientific">Kribbella alba</name>
    <dbReference type="NCBI Taxonomy" id="190197"/>
    <lineage>
        <taxon>Bacteria</taxon>
        <taxon>Bacillati</taxon>
        <taxon>Actinomycetota</taxon>
        <taxon>Actinomycetes</taxon>
        <taxon>Propionibacteriales</taxon>
        <taxon>Kribbellaceae</taxon>
        <taxon>Kribbella</taxon>
    </lineage>
</organism>
<keyword evidence="2" id="KW-1185">Reference proteome</keyword>
<accession>A0ABN2FFQ4</accession>
<protein>
    <submittedName>
        <fullName evidence="1">Uncharacterized protein</fullName>
    </submittedName>
</protein>
<gene>
    <name evidence="1" type="ORF">GCM10009744_39430</name>
</gene>
<sequence>MLTDNVVRGIPDIAALAPLLTGPYKLVRGDTFFDLLNRTLQ</sequence>
<dbReference type="EMBL" id="BAAANE010000007">
    <property type="protein sequence ID" value="GAA1644874.1"/>
    <property type="molecule type" value="Genomic_DNA"/>
</dbReference>
<evidence type="ECO:0000313" key="1">
    <source>
        <dbReference type="EMBL" id="GAA1644874.1"/>
    </source>
</evidence>